<reference evidence="2 3" key="1">
    <citation type="journal article" date="2015" name="Microbiology (Mosc.)">
        <title>Genomics of the Weissella cibaria species with an examination of its metabolic traits.</title>
        <authorList>
            <person name="Lynch K.M."/>
            <person name="Lucid A."/>
            <person name="Arendt E.K."/>
            <person name="Sleator R.D."/>
            <person name="Lucey B."/>
            <person name="Coffey A."/>
        </authorList>
    </citation>
    <scope>NUCLEOTIDE SEQUENCE [LARGE SCALE GENOMIC DNA]</scope>
    <source>
        <strain evidence="2 3">AB3b</strain>
    </source>
</reference>
<feature type="transmembrane region" description="Helical" evidence="1">
    <location>
        <begin position="7"/>
        <end position="27"/>
    </location>
</feature>
<evidence type="ECO:0000313" key="2">
    <source>
        <dbReference type="EMBL" id="KIU21490.1"/>
    </source>
</evidence>
<dbReference type="EMBL" id="JWHT01000048">
    <property type="protein sequence ID" value="KIU21490.1"/>
    <property type="molecule type" value="Genomic_DNA"/>
</dbReference>
<keyword evidence="1" id="KW-0472">Membrane</keyword>
<gene>
    <name evidence="2" type="ORF">ab3b_01966</name>
</gene>
<protein>
    <submittedName>
        <fullName evidence="2">Uncharacterized protein</fullName>
    </submittedName>
</protein>
<dbReference type="AlphaFoldDB" id="A0A0D1LMP3"/>
<dbReference type="Proteomes" id="UP000032289">
    <property type="component" value="Unassembled WGS sequence"/>
</dbReference>
<keyword evidence="1" id="KW-1133">Transmembrane helix</keyword>
<evidence type="ECO:0000256" key="1">
    <source>
        <dbReference type="SAM" id="Phobius"/>
    </source>
</evidence>
<proteinExistence type="predicted"/>
<evidence type="ECO:0000313" key="3">
    <source>
        <dbReference type="Proteomes" id="UP000032289"/>
    </source>
</evidence>
<comment type="caution">
    <text evidence="2">The sequence shown here is derived from an EMBL/GenBank/DDBJ whole genome shotgun (WGS) entry which is preliminary data.</text>
</comment>
<dbReference type="PATRIC" id="fig|137591.24.peg.1910"/>
<sequence>MSNKMKWFIGIIAVLVVATGGVSYGIYKHNQPLSDEAFSKLEIDEQFEKAPAGHYVHLRKNDPNLYRTTWSPDHIRHYFFKKYNVGVKNRPDGTSNEKTKLGTNHLFNNNRLMDEQQGYGEIGQIYQELYGNSKFNSDMTYYSDSAYNWYFNSPEQAQKDPDVKEYVNDLNR</sequence>
<dbReference type="RefSeq" id="WP_043941721.1">
    <property type="nucleotide sequence ID" value="NZ_JWHT01000048.1"/>
</dbReference>
<name>A0A0D1LMP3_9LACO</name>
<keyword evidence="1" id="KW-0812">Transmembrane</keyword>
<organism evidence="2 3">
    <name type="scientific">Weissella cibaria</name>
    <dbReference type="NCBI Taxonomy" id="137591"/>
    <lineage>
        <taxon>Bacteria</taxon>
        <taxon>Bacillati</taxon>
        <taxon>Bacillota</taxon>
        <taxon>Bacilli</taxon>
        <taxon>Lactobacillales</taxon>
        <taxon>Lactobacillaceae</taxon>
        <taxon>Weissella</taxon>
    </lineage>
</organism>
<accession>A0A0D1LMP3</accession>